<dbReference type="SMART" id="SM00220">
    <property type="entry name" value="S_TKc"/>
    <property type="match status" value="1"/>
</dbReference>
<evidence type="ECO:0000256" key="2">
    <source>
        <dbReference type="ARBA" id="ARBA00022527"/>
    </source>
</evidence>
<keyword evidence="6" id="KW-0067">ATP-binding</keyword>
<keyword evidence="9" id="KW-0812">Transmembrane</keyword>
<evidence type="ECO:0000256" key="5">
    <source>
        <dbReference type="ARBA" id="ARBA00022777"/>
    </source>
</evidence>
<evidence type="ECO:0000313" key="12">
    <source>
        <dbReference type="Proteomes" id="UP000091857"/>
    </source>
</evidence>
<evidence type="ECO:0000256" key="8">
    <source>
        <dbReference type="ARBA" id="ARBA00048679"/>
    </source>
</evidence>
<dbReference type="FunFam" id="1.10.510.10:FF:000046">
    <property type="entry name" value="probable serine/threonine-protein kinase WNK9"/>
    <property type="match status" value="1"/>
</dbReference>
<reference evidence="12" key="1">
    <citation type="journal article" date="2016" name="Nat. Biotechnol.">
        <title>Sequencing wild and cultivated cassava and related species reveals extensive interspecific hybridization and genetic diversity.</title>
        <authorList>
            <person name="Bredeson J.V."/>
            <person name="Lyons J.B."/>
            <person name="Prochnik S.E."/>
            <person name="Wu G.A."/>
            <person name="Ha C.M."/>
            <person name="Edsinger-Gonzales E."/>
            <person name="Grimwood J."/>
            <person name="Schmutz J."/>
            <person name="Rabbi I.Y."/>
            <person name="Egesi C."/>
            <person name="Nauluvula P."/>
            <person name="Lebot V."/>
            <person name="Ndunguru J."/>
            <person name="Mkamilo G."/>
            <person name="Bart R.S."/>
            <person name="Setter T.L."/>
            <person name="Gleadow R.M."/>
            <person name="Kulakow P."/>
            <person name="Ferguson M.E."/>
            <person name="Rounsley S."/>
            <person name="Rokhsar D.S."/>
        </authorList>
    </citation>
    <scope>NUCLEOTIDE SEQUENCE [LARGE SCALE GENOMIC DNA]</scope>
    <source>
        <strain evidence="12">cv. AM560-2</strain>
    </source>
</reference>
<comment type="catalytic activity">
    <reaction evidence="8">
        <text>L-seryl-[protein] + ATP = O-phospho-L-seryl-[protein] + ADP + H(+)</text>
        <dbReference type="Rhea" id="RHEA:17989"/>
        <dbReference type="Rhea" id="RHEA-COMP:9863"/>
        <dbReference type="Rhea" id="RHEA-COMP:11604"/>
        <dbReference type="ChEBI" id="CHEBI:15378"/>
        <dbReference type="ChEBI" id="CHEBI:29999"/>
        <dbReference type="ChEBI" id="CHEBI:30616"/>
        <dbReference type="ChEBI" id="CHEBI:83421"/>
        <dbReference type="ChEBI" id="CHEBI:456216"/>
        <dbReference type="EC" id="2.7.11.1"/>
    </reaction>
</comment>
<name>A0A2C9VUQ3_MANES</name>
<dbReference type="CDD" id="cd13983">
    <property type="entry name" value="STKc_WNK"/>
    <property type="match status" value="1"/>
</dbReference>
<comment type="catalytic activity">
    <reaction evidence="7">
        <text>L-threonyl-[protein] + ATP = O-phospho-L-threonyl-[protein] + ADP + H(+)</text>
        <dbReference type="Rhea" id="RHEA:46608"/>
        <dbReference type="Rhea" id="RHEA-COMP:11060"/>
        <dbReference type="Rhea" id="RHEA-COMP:11605"/>
        <dbReference type="ChEBI" id="CHEBI:15378"/>
        <dbReference type="ChEBI" id="CHEBI:30013"/>
        <dbReference type="ChEBI" id="CHEBI:30616"/>
        <dbReference type="ChEBI" id="CHEBI:61977"/>
        <dbReference type="ChEBI" id="CHEBI:456216"/>
        <dbReference type="EC" id="2.7.11.1"/>
    </reaction>
</comment>
<accession>A0A2C9VUQ3</accession>
<dbReference type="FunFam" id="3.30.200.20:FF:000075">
    <property type="entry name" value="Probable serine/threonine-protein kinase WNK1"/>
    <property type="match status" value="1"/>
</dbReference>
<evidence type="ECO:0000256" key="3">
    <source>
        <dbReference type="ARBA" id="ARBA00022679"/>
    </source>
</evidence>
<dbReference type="EMBL" id="CM004391">
    <property type="protein sequence ID" value="OAY48976.1"/>
    <property type="molecule type" value="Genomic_DNA"/>
</dbReference>
<evidence type="ECO:0000256" key="6">
    <source>
        <dbReference type="ARBA" id="ARBA00022840"/>
    </source>
</evidence>
<keyword evidence="9" id="KW-1133">Transmembrane helix</keyword>
<dbReference type="Pfam" id="PF00069">
    <property type="entry name" value="Pkinase"/>
    <property type="match status" value="1"/>
</dbReference>
<keyword evidence="4" id="KW-0547">Nucleotide-binding</keyword>
<dbReference type="Gene3D" id="1.10.510.10">
    <property type="entry name" value="Transferase(Phosphotransferase) domain 1"/>
    <property type="match status" value="1"/>
</dbReference>
<sequence length="742" mass="83988">MPSPLAIIGIRFFLHCFRGFLRAQSTKSTKKFLTSRIDQSYTFSIFFLLLAVWSFSGMMPGDGRGGFILAMASNNGTYSAMEPPDAEADFVEKDPTGRYVRYDEILGRGAFKTVYKAFDEVDGIEVAWNQVRIDDVLRSPEDLEKLYSEVHLLKSLKHENILKFYYSWVDEKQKTVNMITELFTSGNLRRYRRKHKNVDMKAIKNWARQILQGLVYLHGHNPPIIHRDLKCDNVFVNGHHGEVKIGDLGLAIVMQQPTARSVIGTPEFMAPELYDEEYNELVDIYSFGMCMLEMVTFEYPYSECKNPAQIYKKVTSGIKPASFHKVTDPQIKEFILKCIVPASERLSAKELLKDPFLQIQNPIEPIRDPLLLPNQNPKLSSSKKSGPLSMDIDIDTEYKLIPLSSCTGCNNNEGTTLPVLEYQRAHKNKEFRLRGEKNDESSVSLTLRIADSSSRIKNIHFLFYLDSDTALSVSSEMVEQLELADHDVAFIADFIDYLIMKLLPHWKSSSDYCISGVTSICTDSVLEKSVASPWDSELLSVSAQPVVEQGALYGLTTIPQEGSLQADEKNRCDNSSSGIYHLNNYSPPSLANIEDKDSLASVVSEILVEDASSKIDKTSELPDYSTDGELSGYASEGELHDPYFHHKLEIKNNRFRECIPMNESESSELSFPKISGASNDMSFTSGSLPLHLVGKDLNAGLKLEIEAIEAQYRNWFHELDRMREEALETIKKRWETKKLAVH</sequence>
<dbReference type="SUPFAM" id="SSF56112">
    <property type="entry name" value="Protein kinase-like (PK-like)"/>
    <property type="match status" value="1"/>
</dbReference>
<evidence type="ECO:0000256" key="7">
    <source>
        <dbReference type="ARBA" id="ARBA00047899"/>
    </source>
</evidence>
<comment type="caution">
    <text evidence="11">The sequence shown here is derived from an EMBL/GenBank/DDBJ whole genome shotgun (WGS) entry which is preliminary data.</text>
</comment>
<dbReference type="PROSITE" id="PS00108">
    <property type="entry name" value="PROTEIN_KINASE_ST"/>
    <property type="match status" value="1"/>
</dbReference>
<evidence type="ECO:0000256" key="9">
    <source>
        <dbReference type="SAM" id="Phobius"/>
    </source>
</evidence>
<feature type="domain" description="Protein kinase" evidence="10">
    <location>
        <begin position="100"/>
        <end position="357"/>
    </location>
</feature>
<dbReference type="OrthoDB" id="4062651at2759"/>
<dbReference type="InterPro" id="IPR008271">
    <property type="entry name" value="Ser/Thr_kinase_AS"/>
</dbReference>
<keyword evidence="5" id="KW-0418">Kinase</keyword>
<protein>
    <recommendedName>
        <fullName evidence="1">non-specific serine/threonine protein kinase</fullName>
        <ecNumber evidence="1">2.7.11.1</ecNumber>
    </recommendedName>
</protein>
<keyword evidence="3" id="KW-0808">Transferase</keyword>
<organism evidence="11 12">
    <name type="scientific">Manihot esculenta</name>
    <name type="common">Cassava</name>
    <name type="synonym">Jatropha manihot</name>
    <dbReference type="NCBI Taxonomy" id="3983"/>
    <lineage>
        <taxon>Eukaryota</taxon>
        <taxon>Viridiplantae</taxon>
        <taxon>Streptophyta</taxon>
        <taxon>Embryophyta</taxon>
        <taxon>Tracheophyta</taxon>
        <taxon>Spermatophyta</taxon>
        <taxon>Magnoliopsida</taxon>
        <taxon>eudicotyledons</taxon>
        <taxon>Gunneridae</taxon>
        <taxon>Pentapetalae</taxon>
        <taxon>rosids</taxon>
        <taxon>fabids</taxon>
        <taxon>Malpighiales</taxon>
        <taxon>Euphorbiaceae</taxon>
        <taxon>Crotonoideae</taxon>
        <taxon>Manihoteae</taxon>
        <taxon>Manihot</taxon>
    </lineage>
</organism>
<dbReference type="GO" id="GO:0005737">
    <property type="term" value="C:cytoplasm"/>
    <property type="evidence" value="ECO:0000318"/>
    <property type="project" value="GO_Central"/>
</dbReference>
<dbReference type="GO" id="GO:0035556">
    <property type="term" value="P:intracellular signal transduction"/>
    <property type="evidence" value="ECO:0000318"/>
    <property type="project" value="GO_Central"/>
</dbReference>
<dbReference type="InterPro" id="IPR000719">
    <property type="entry name" value="Prot_kinase_dom"/>
</dbReference>
<dbReference type="InterPro" id="IPR011009">
    <property type="entry name" value="Kinase-like_dom_sf"/>
</dbReference>
<evidence type="ECO:0000313" key="11">
    <source>
        <dbReference type="EMBL" id="OAY48976.1"/>
    </source>
</evidence>
<dbReference type="STRING" id="3983.A0A2C9VUQ3"/>
<dbReference type="Gene3D" id="3.30.200.20">
    <property type="entry name" value="Phosphorylase Kinase, domain 1"/>
    <property type="match status" value="1"/>
</dbReference>
<dbReference type="GO" id="GO:0004674">
    <property type="term" value="F:protein serine/threonine kinase activity"/>
    <property type="evidence" value="ECO:0000318"/>
    <property type="project" value="GO_Central"/>
</dbReference>
<keyword evidence="2" id="KW-0723">Serine/threonine-protein kinase</keyword>
<dbReference type="PROSITE" id="PS50011">
    <property type="entry name" value="PROTEIN_KINASE_DOM"/>
    <property type="match status" value="1"/>
</dbReference>
<dbReference type="Gramene" id="Manes.05G020200.1.v8.1">
    <property type="protein sequence ID" value="Manes.05G020200.1.v8.1.CDS"/>
    <property type="gene ID" value="Manes.05G020200.v8.1"/>
</dbReference>
<feature type="transmembrane region" description="Helical" evidence="9">
    <location>
        <begin position="6"/>
        <end position="21"/>
    </location>
</feature>
<dbReference type="InterPro" id="IPR050588">
    <property type="entry name" value="WNK_Ser-Thr_kinase"/>
</dbReference>
<evidence type="ECO:0000259" key="10">
    <source>
        <dbReference type="PROSITE" id="PS50011"/>
    </source>
</evidence>
<proteinExistence type="predicted"/>
<gene>
    <name evidence="11" type="ORF">MANES_05G020200v8</name>
</gene>
<dbReference type="PANTHER" id="PTHR13902">
    <property type="entry name" value="SERINE/THREONINE-PROTEIN KINASE WNK WITH NO LYSINE -RELATED"/>
    <property type="match status" value="1"/>
</dbReference>
<dbReference type="EC" id="2.7.11.1" evidence="1"/>
<dbReference type="GO" id="GO:0005524">
    <property type="term" value="F:ATP binding"/>
    <property type="evidence" value="ECO:0007669"/>
    <property type="project" value="UniProtKB-KW"/>
</dbReference>
<dbReference type="Proteomes" id="UP000091857">
    <property type="component" value="Chromosome 5"/>
</dbReference>
<dbReference type="Gene3D" id="3.10.20.90">
    <property type="entry name" value="Phosphatidylinositol 3-kinase Catalytic Subunit, Chain A, domain 1"/>
    <property type="match status" value="1"/>
</dbReference>
<dbReference type="AlphaFoldDB" id="A0A2C9VUQ3"/>
<evidence type="ECO:0000256" key="1">
    <source>
        <dbReference type="ARBA" id="ARBA00012513"/>
    </source>
</evidence>
<keyword evidence="12" id="KW-1185">Reference proteome</keyword>
<feature type="transmembrane region" description="Helical" evidence="9">
    <location>
        <begin position="41"/>
        <end position="59"/>
    </location>
</feature>
<keyword evidence="9" id="KW-0472">Membrane</keyword>
<evidence type="ECO:0000256" key="4">
    <source>
        <dbReference type="ARBA" id="ARBA00022741"/>
    </source>
</evidence>